<reference evidence="3" key="1">
    <citation type="submission" date="2021-01" db="EMBL/GenBank/DDBJ databases">
        <authorList>
            <consortium name="Genoscope - CEA"/>
            <person name="William W."/>
        </authorList>
    </citation>
    <scope>NUCLEOTIDE SEQUENCE</scope>
</reference>
<evidence type="ECO:0000259" key="2">
    <source>
        <dbReference type="PROSITE" id="PS50156"/>
    </source>
</evidence>
<protein>
    <recommendedName>
        <fullName evidence="2">SSD domain-containing protein</fullName>
    </recommendedName>
</protein>
<evidence type="ECO:0000313" key="3">
    <source>
        <dbReference type="EMBL" id="CAD8049126.1"/>
    </source>
</evidence>
<keyword evidence="1" id="KW-0812">Transmembrane</keyword>
<feature type="transmembrane region" description="Helical" evidence="1">
    <location>
        <begin position="98"/>
        <end position="120"/>
    </location>
</feature>
<organism evidence="3 4">
    <name type="scientific">Paramecium sonneborni</name>
    <dbReference type="NCBI Taxonomy" id="65129"/>
    <lineage>
        <taxon>Eukaryota</taxon>
        <taxon>Sar</taxon>
        <taxon>Alveolata</taxon>
        <taxon>Ciliophora</taxon>
        <taxon>Intramacronucleata</taxon>
        <taxon>Oligohymenophorea</taxon>
        <taxon>Peniculida</taxon>
        <taxon>Parameciidae</taxon>
        <taxon>Paramecium</taxon>
    </lineage>
</organism>
<feature type="transmembrane region" description="Helical" evidence="1">
    <location>
        <begin position="126"/>
        <end position="145"/>
    </location>
</feature>
<keyword evidence="1" id="KW-1133">Transmembrane helix</keyword>
<dbReference type="Proteomes" id="UP000692954">
    <property type="component" value="Unassembled WGS sequence"/>
</dbReference>
<sequence length="178" mass="21894">MQGNFILKLFLRDVIKQIFKLWAQFQNQMSILEKACLNGYQKPFDNNHNMNNKIFQINLSNLNQTPHNHIQFERKAKQIKRKERRCHMERKRKKQNNMWCRFFFCIFLFFMVIFSFFLQINIFSSFIFLLVFLFSKLQFLVDIILENQSFQNYYYNVFNNIKLLKLKGVARFKNKKQT</sequence>
<feature type="domain" description="SSD" evidence="2">
    <location>
        <begin position="104"/>
        <end position="129"/>
    </location>
</feature>
<evidence type="ECO:0000313" key="4">
    <source>
        <dbReference type="Proteomes" id="UP000692954"/>
    </source>
</evidence>
<dbReference type="AlphaFoldDB" id="A0A8S1K7R0"/>
<keyword evidence="4" id="KW-1185">Reference proteome</keyword>
<accession>A0A8S1K7R0</accession>
<dbReference type="EMBL" id="CAJJDN010000003">
    <property type="protein sequence ID" value="CAD8049126.1"/>
    <property type="molecule type" value="Genomic_DNA"/>
</dbReference>
<evidence type="ECO:0000256" key="1">
    <source>
        <dbReference type="SAM" id="Phobius"/>
    </source>
</evidence>
<gene>
    <name evidence="3" type="ORF">PSON_ATCC_30995.1.T0030583</name>
</gene>
<dbReference type="InterPro" id="IPR000731">
    <property type="entry name" value="SSD"/>
</dbReference>
<keyword evidence="1" id="KW-0472">Membrane</keyword>
<name>A0A8S1K7R0_9CILI</name>
<proteinExistence type="predicted"/>
<dbReference type="PROSITE" id="PS50156">
    <property type="entry name" value="SSD"/>
    <property type="match status" value="1"/>
</dbReference>
<comment type="caution">
    <text evidence="3">The sequence shown here is derived from an EMBL/GenBank/DDBJ whole genome shotgun (WGS) entry which is preliminary data.</text>
</comment>